<evidence type="ECO:0000256" key="1">
    <source>
        <dbReference type="SAM" id="MobiDB-lite"/>
    </source>
</evidence>
<dbReference type="EMBL" id="DF845807">
    <property type="protein sequence ID" value="GAT49785.1"/>
    <property type="molecule type" value="Genomic_DNA"/>
</dbReference>
<protein>
    <submittedName>
        <fullName evidence="2">Uncharacterized protein</fullName>
    </submittedName>
</protein>
<reference evidence="2" key="1">
    <citation type="submission" date="2014-09" db="EMBL/GenBank/DDBJ databases">
        <title>Genome sequence of the luminous mushroom Mycena chlorophos for searching fungal bioluminescence genes.</title>
        <authorList>
            <person name="Tanaka Y."/>
            <person name="Kasuga D."/>
            <person name="Oba Y."/>
            <person name="Hase S."/>
            <person name="Sato K."/>
            <person name="Oba Y."/>
            <person name="Sakakibara Y."/>
        </authorList>
    </citation>
    <scope>NUCLEOTIDE SEQUENCE</scope>
</reference>
<organism evidence="2 3">
    <name type="scientific">Mycena chlorophos</name>
    <name type="common">Agaric fungus</name>
    <name type="synonym">Agaricus chlorophos</name>
    <dbReference type="NCBI Taxonomy" id="658473"/>
    <lineage>
        <taxon>Eukaryota</taxon>
        <taxon>Fungi</taxon>
        <taxon>Dikarya</taxon>
        <taxon>Basidiomycota</taxon>
        <taxon>Agaricomycotina</taxon>
        <taxon>Agaricomycetes</taxon>
        <taxon>Agaricomycetidae</taxon>
        <taxon>Agaricales</taxon>
        <taxon>Marasmiineae</taxon>
        <taxon>Mycenaceae</taxon>
        <taxon>Mycena</taxon>
    </lineage>
</organism>
<gene>
    <name evidence="2" type="ORF">MCHLO_07074</name>
</gene>
<dbReference type="Proteomes" id="UP000815677">
    <property type="component" value="Unassembled WGS sequence"/>
</dbReference>
<feature type="region of interest" description="Disordered" evidence="1">
    <location>
        <begin position="535"/>
        <end position="554"/>
    </location>
</feature>
<feature type="compositionally biased region" description="Polar residues" evidence="1">
    <location>
        <begin position="541"/>
        <end position="554"/>
    </location>
</feature>
<proteinExistence type="predicted"/>
<evidence type="ECO:0000313" key="3">
    <source>
        <dbReference type="Proteomes" id="UP000815677"/>
    </source>
</evidence>
<sequence>MAPRANTSTILGAPSAPAQPRARFSAPPEASQGAGTAPEEPRDRRHNRRAPGWVPKPCAEFKIDETDVIKVEHTWRVPHISELSPKLRAQFWRLHQNLRSFGHYLPLCQFIAYVECWGVEFAQEVAKLPEKTVAEIFAWGFQQARDPDLDYDERCAYLRGTFALEETWDETELENKEHNAQLRRVVAQAIEEGKIAPEQYSLYVFALGLAAFGANGERLVPALYGGIGWAGHRDWEAMLRAIEEGLPMFDAIRQALDALGQGPSFAERSKQHELPPVDFQKRYGRDSRLYLFSTGEIQQGGVKWRFSQQRIKNVEGKEWSGEVLEICLIDGLRGGGRRDSINRSPLSNHKFPVLPQYTQQAAELGKDQTIVVLVPKYTDDSANDSCRLHIQTIVEQQQLAFNFRLIWLGSAANPQDVAEVIEQENAAGTWLVGDEVLNIMRRADASLPTWADAEAGRVYACPWGRTVVSERLGAIVRSFGGGERDRAAEKAAESLLALAGEIFDLEIDLRVSSVTVGGRMAVVVRPRKKGFRVGSRHVTTDDASSTRVPSTASDSAEASGLVHLTSVPSTVVTSSHDLWLIVDLKEDNPRQFTLRKGQTVIELAICGQLFPLKIVRGAEQSSRQNRYLVTVPEGEWDVTLCAVRQGRTSILHLAHVEGVWTRSIGDAELLWQKFETVVVLHELCVDVGPLGIEASLPGQMASFKGDSVSFAHLTVPNQSYALAKLVLMPEGPKLLIDGSSRGCPSEYLDVYAFRNWSWSRPGAAFRHIVEVLEQTSWWKERAEKIGMRWSLSPPTPKNMLPDFDAGSAQGYFALPVSGDGKLIMDVTAVSGDLCAALYAEKPGDYVAVYGCSHLKFRVGTAWLGRSEVRVKWVRAEEGRLKLRHEGPEEKYVNSGDGNDFVLGDDRSKAAQRLVRFFKDYFPHHVGSDRHGMGSIPALVMLGECHFLMNLHQPLFVQKVMVGAWQHYFCPIGLSPSSSMSTATSYSQDDGRPAQYTFKTKLDDDDDQSNAEDVFAFVPPSAADGSQQPPPLHEYPPLEYPAPTYNPSLSLITFIQLLFF</sequence>
<accession>A0ABQ0LFG2</accession>
<feature type="region of interest" description="Disordered" evidence="1">
    <location>
        <begin position="1"/>
        <end position="52"/>
    </location>
</feature>
<evidence type="ECO:0000313" key="2">
    <source>
        <dbReference type="EMBL" id="GAT49785.1"/>
    </source>
</evidence>
<feature type="compositionally biased region" description="Polar residues" evidence="1">
    <location>
        <begin position="1"/>
        <end position="10"/>
    </location>
</feature>
<keyword evidence="3" id="KW-1185">Reference proteome</keyword>
<name>A0ABQ0LFG2_MYCCL</name>